<keyword evidence="2" id="KW-1185">Reference proteome</keyword>
<dbReference type="EMBL" id="QGDT01000009">
    <property type="protein sequence ID" value="PWJ57004.1"/>
    <property type="molecule type" value="Genomic_DNA"/>
</dbReference>
<dbReference type="Proteomes" id="UP000245880">
    <property type="component" value="Unassembled WGS sequence"/>
</dbReference>
<evidence type="ECO:0008006" key="3">
    <source>
        <dbReference type="Google" id="ProtNLM"/>
    </source>
</evidence>
<evidence type="ECO:0000313" key="1">
    <source>
        <dbReference type="EMBL" id="PWJ57004.1"/>
    </source>
</evidence>
<dbReference type="OrthoDB" id="964758at2"/>
<comment type="caution">
    <text evidence="1">The sequence shown here is derived from an EMBL/GenBank/DDBJ whole genome shotgun (WGS) entry which is preliminary data.</text>
</comment>
<name>A0A316AJ49_9BACT</name>
<protein>
    <recommendedName>
        <fullName evidence="3">Lipocalin-like protein</fullName>
    </recommendedName>
</protein>
<dbReference type="PROSITE" id="PS51257">
    <property type="entry name" value="PROKAR_LIPOPROTEIN"/>
    <property type="match status" value="1"/>
</dbReference>
<gene>
    <name evidence="1" type="ORF">CLV98_109113</name>
</gene>
<sequence>MKKKYALIWCIFIGLTVLSSSCKKKVAPISERIAKAWLAQEVKYNNDVVFTRGGSNNIVLGYSNFRLTLSTVNGENKVTYIEFDGNSFSGTWALDGDSKLTLSGLTPEPTGTGGTISFTIDSIDDNQMVITRTTTSKKTGDTKNTYTLVK</sequence>
<dbReference type="AlphaFoldDB" id="A0A316AJ49"/>
<evidence type="ECO:0000313" key="2">
    <source>
        <dbReference type="Proteomes" id="UP000245880"/>
    </source>
</evidence>
<dbReference type="RefSeq" id="WP_109675870.1">
    <property type="nucleotide sequence ID" value="NZ_QGDT01000009.1"/>
</dbReference>
<proteinExistence type="predicted"/>
<accession>A0A316AJ49</accession>
<reference evidence="1 2" key="1">
    <citation type="submission" date="2018-03" db="EMBL/GenBank/DDBJ databases">
        <title>Genomic Encyclopedia of Archaeal and Bacterial Type Strains, Phase II (KMG-II): from individual species to whole genera.</title>
        <authorList>
            <person name="Goeker M."/>
        </authorList>
    </citation>
    <scope>NUCLEOTIDE SEQUENCE [LARGE SCALE GENOMIC DNA]</scope>
    <source>
        <strain evidence="1 2">DSM 100346</strain>
    </source>
</reference>
<organism evidence="1 2">
    <name type="scientific">Dyadobacter jejuensis</name>
    <dbReference type="NCBI Taxonomy" id="1082580"/>
    <lineage>
        <taxon>Bacteria</taxon>
        <taxon>Pseudomonadati</taxon>
        <taxon>Bacteroidota</taxon>
        <taxon>Cytophagia</taxon>
        <taxon>Cytophagales</taxon>
        <taxon>Spirosomataceae</taxon>
        <taxon>Dyadobacter</taxon>
    </lineage>
</organism>